<reference evidence="3" key="1">
    <citation type="submission" date="2020-05" db="EMBL/GenBank/DDBJ databases">
        <title>Frigoriglobus tundricola gen. nov., sp. nov., a psychrotolerant cellulolytic planctomycete of the family Gemmataceae with two divergent copies of 16S rRNA gene.</title>
        <authorList>
            <person name="Kulichevskaya I.S."/>
            <person name="Ivanova A.A."/>
            <person name="Naumoff D.G."/>
            <person name="Beletsky A.V."/>
            <person name="Rijpstra W.I.C."/>
            <person name="Sinninghe Damste J.S."/>
            <person name="Mardanov A.V."/>
            <person name="Ravin N.V."/>
            <person name="Dedysh S.N."/>
        </authorList>
    </citation>
    <scope>NUCLEOTIDE SEQUENCE [LARGE SCALE GENOMIC DNA]</scope>
    <source>
        <strain evidence="3">PL17</strain>
    </source>
</reference>
<name>A0A6M5YYV2_9BACT</name>
<evidence type="ECO:0000313" key="3">
    <source>
        <dbReference type="Proteomes" id="UP000503447"/>
    </source>
</evidence>
<feature type="region of interest" description="Disordered" evidence="1">
    <location>
        <begin position="1"/>
        <end position="34"/>
    </location>
</feature>
<feature type="compositionally biased region" description="Pro residues" evidence="1">
    <location>
        <begin position="1"/>
        <end position="10"/>
    </location>
</feature>
<dbReference type="KEGG" id="ftj:FTUN_6221"/>
<keyword evidence="3" id="KW-1185">Reference proteome</keyword>
<dbReference type="EMBL" id="CP053452">
    <property type="protein sequence ID" value="QJW98626.1"/>
    <property type="molecule type" value="Genomic_DNA"/>
</dbReference>
<sequence>MPNDQQPPRPSSAEPACSTAAAPGGTAPDRAAEPSFEYDYNPAVYGQLLSLFAWHKTSRPDGETKAQ</sequence>
<dbReference type="AlphaFoldDB" id="A0A6M5YYV2"/>
<organism evidence="2 3">
    <name type="scientific">Frigoriglobus tundricola</name>
    <dbReference type="NCBI Taxonomy" id="2774151"/>
    <lineage>
        <taxon>Bacteria</taxon>
        <taxon>Pseudomonadati</taxon>
        <taxon>Planctomycetota</taxon>
        <taxon>Planctomycetia</taxon>
        <taxon>Gemmatales</taxon>
        <taxon>Gemmataceae</taxon>
        <taxon>Frigoriglobus</taxon>
    </lineage>
</organism>
<protein>
    <submittedName>
        <fullName evidence="2">Uncharacterized protein</fullName>
    </submittedName>
</protein>
<dbReference type="RefSeq" id="WP_171473760.1">
    <property type="nucleotide sequence ID" value="NZ_CP053452.2"/>
</dbReference>
<accession>A0A6M5YYV2</accession>
<dbReference type="Proteomes" id="UP000503447">
    <property type="component" value="Chromosome"/>
</dbReference>
<evidence type="ECO:0000256" key="1">
    <source>
        <dbReference type="SAM" id="MobiDB-lite"/>
    </source>
</evidence>
<proteinExistence type="predicted"/>
<gene>
    <name evidence="2" type="ORF">FTUN_6221</name>
</gene>
<evidence type="ECO:0000313" key="2">
    <source>
        <dbReference type="EMBL" id="QJW98626.1"/>
    </source>
</evidence>